<dbReference type="EMBL" id="MH910041">
    <property type="protein sequence ID" value="AYR01540.1"/>
    <property type="molecule type" value="Genomic_DNA"/>
</dbReference>
<keyword evidence="1" id="KW-0238">DNA-binding</keyword>
<name>A0A3G3M4V9_9CAUD</name>
<dbReference type="GeneID" id="77932105"/>
<gene>
    <name evidence="1" type="primary">40</name>
    <name evidence="1" type="ORF">PBI_SEAHORSE_40</name>
</gene>
<reference evidence="1 2" key="1">
    <citation type="submission" date="2018-09" db="EMBL/GenBank/DDBJ databases">
        <authorList>
            <person name="Rimple P.A."/>
            <person name="Stoner T.H."/>
            <person name="Garlena R.A."/>
            <person name="Russell D.A."/>
            <person name="Pope W.H."/>
            <person name="Jacobs-Sera D."/>
            <person name="Hatfull G.F."/>
        </authorList>
    </citation>
    <scope>NUCLEOTIDE SEQUENCE [LARGE SCALE GENOMIC DNA]</scope>
</reference>
<dbReference type="InterPro" id="IPR021678">
    <property type="entry name" value="DUF3263"/>
</dbReference>
<dbReference type="Proteomes" id="UP000272407">
    <property type="component" value="Segment"/>
</dbReference>
<keyword evidence="2" id="KW-1185">Reference proteome</keyword>
<dbReference type="RefSeq" id="YP_010656226.1">
    <property type="nucleotide sequence ID" value="NC_070836.1"/>
</dbReference>
<evidence type="ECO:0000313" key="1">
    <source>
        <dbReference type="EMBL" id="AYR01540.1"/>
    </source>
</evidence>
<sequence>MLTDAQKRMIDVAVGTYKYTGSLELDAQREFGLSPTRYWQEVNRLIDTEAAVAYSPAAVARLRARRASRIVGRVRSRILG</sequence>
<evidence type="ECO:0000313" key="2">
    <source>
        <dbReference type="Proteomes" id="UP000272407"/>
    </source>
</evidence>
<organism evidence="1 2">
    <name type="scientific">Arthrobacter phage Seahorse</name>
    <dbReference type="NCBI Taxonomy" id="2419611"/>
    <lineage>
        <taxon>Viruses</taxon>
        <taxon>Duplodnaviria</taxon>
        <taxon>Heunggongvirae</taxon>
        <taxon>Uroviricota</taxon>
        <taxon>Caudoviricetes</taxon>
        <taxon>Seamegvirus</taxon>
        <taxon>Seamegvirus seahorse</taxon>
    </lineage>
</organism>
<accession>A0A3G3M4V9</accession>
<proteinExistence type="predicted"/>
<protein>
    <submittedName>
        <fullName evidence="1">Helix-turn-helix DNA-binding domain protein</fullName>
    </submittedName>
</protein>
<dbReference type="KEGG" id="vg:77932105"/>
<dbReference type="GO" id="GO:0003677">
    <property type="term" value="F:DNA binding"/>
    <property type="evidence" value="ECO:0007669"/>
    <property type="project" value="UniProtKB-KW"/>
</dbReference>
<dbReference type="Pfam" id="PF11662">
    <property type="entry name" value="DUF3263"/>
    <property type="match status" value="1"/>
</dbReference>